<comment type="caution">
    <text evidence="8">The sequence shown here is derived from an EMBL/GenBank/DDBJ whole genome shotgun (WGS) entry which is preliminary data.</text>
</comment>
<feature type="transmembrane region" description="Helical" evidence="7">
    <location>
        <begin position="161"/>
        <end position="180"/>
    </location>
</feature>
<evidence type="ECO:0000256" key="6">
    <source>
        <dbReference type="ARBA" id="ARBA00023136"/>
    </source>
</evidence>
<dbReference type="GO" id="GO:0015213">
    <property type="term" value="F:uridine transmembrane transporter activity"/>
    <property type="evidence" value="ECO:0007669"/>
    <property type="project" value="TreeGrafter"/>
</dbReference>
<dbReference type="EMBL" id="NQMM01000059">
    <property type="protein sequence ID" value="PKQ72639.1"/>
    <property type="molecule type" value="Genomic_DNA"/>
</dbReference>
<dbReference type="PANTHER" id="PTHR23522:SF4">
    <property type="entry name" value="NUCLEOSIDE PERMEASE NUPG-RELATED"/>
    <property type="match status" value="1"/>
</dbReference>
<dbReference type="AlphaFoldDB" id="A0A2N3INN9"/>
<dbReference type="Pfam" id="PF03825">
    <property type="entry name" value="Nuc_H_symport"/>
    <property type="match status" value="1"/>
</dbReference>
<evidence type="ECO:0000256" key="5">
    <source>
        <dbReference type="ARBA" id="ARBA00022989"/>
    </source>
</evidence>
<keyword evidence="4 7" id="KW-0812">Transmembrane</keyword>
<dbReference type="InterPro" id="IPR036259">
    <property type="entry name" value="MFS_trans_sf"/>
</dbReference>
<feature type="transmembrane region" description="Helical" evidence="7">
    <location>
        <begin position="72"/>
        <end position="90"/>
    </location>
</feature>
<dbReference type="Proteomes" id="UP000233467">
    <property type="component" value="Unassembled WGS sequence"/>
</dbReference>
<keyword evidence="3" id="KW-1003">Cell membrane</keyword>
<dbReference type="GO" id="GO:0005886">
    <property type="term" value="C:plasma membrane"/>
    <property type="evidence" value="ECO:0007669"/>
    <property type="project" value="UniProtKB-SubCell"/>
</dbReference>
<feature type="transmembrane region" description="Helical" evidence="7">
    <location>
        <begin position="96"/>
        <end position="122"/>
    </location>
</feature>
<keyword evidence="2" id="KW-0813">Transport</keyword>
<comment type="subcellular location">
    <subcellularLocation>
        <location evidence="1">Cell membrane</location>
        <topology evidence="1">Multi-pass membrane protein</topology>
    </subcellularLocation>
</comment>
<proteinExistence type="predicted"/>
<feature type="transmembrane region" description="Helical" evidence="7">
    <location>
        <begin position="379"/>
        <end position="401"/>
    </location>
</feature>
<keyword evidence="6 7" id="KW-0472">Membrane</keyword>
<keyword evidence="5 7" id="KW-1133">Transmembrane helix</keyword>
<evidence type="ECO:0000256" key="3">
    <source>
        <dbReference type="ARBA" id="ARBA00022475"/>
    </source>
</evidence>
<gene>
    <name evidence="8" type="ORF">CJP16_21320</name>
</gene>
<evidence type="ECO:0000256" key="4">
    <source>
        <dbReference type="ARBA" id="ARBA00022692"/>
    </source>
</evidence>
<feature type="transmembrane region" description="Helical" evidence="7">
    <location>
        <begin position="43"/>
        <end position="63"/>
    </location>
</feature>
<feature type="transmembrane region" description="Helical" evidence="7">
    <location>
        <begin position="281"/>
        <end position="299"/>
    </location>
</feature>
<feature type="transmembrane region" description="Helical" evidence="7">
    <location>
        <begin position="305"/>
        <end position="325"/>
    </location>
</feature>
<feature type="transmembrane region" description="Helical" evidence="7">
    <location>
        <begin position="251"/>
        <end position="274"/>
    </location>
</feature>
<dbReference type="Gene3D" id="1.20.1250.20">
    <property type="entry name" value="MFS general substrate transporter like domains"/>
    <property type="match status" value="2"/>
</dbReference>
<dbReference type="PANTHER" id="PTHR23522">
    <property type="entry name" value="BLL5896 PROTEIN"/>
    <property type="match status" value="1"/>
</dbReference>
<feature type="transmembrane region" description="Helical" evidence="7">
    <location>
        <begin position="346"/>
        <end position="367"/>
    </location>
</feature>
<protein>
    <submittedName>
        <fullName evidence="8">MFS transporter</fullName>
    </submittedName>
</protein>
<evidence type="ECO:0000313" key="9">
    <source>
        <dbReference type="Proteomes" id="UP000233467"/>
    </source>
</evidence>
<evidence type="ECO:0000256" key="7">
    <source>
        <dbReference type="SAM" id="Phobius"/>
    </source>
</evidence>
<feature type="transmembrane region" description="Helical" evidence="7">
    <location>
        <begin position="134"/>
        <end position="155"/>
    </location>
</feature>
<reference evidence="8 9" key="1">
    <citation type="journal article" date="2017" name="Front. Microbiol.">
        <title>Strong Genomic and Phenotypic Heterogeneity in the Aeromonas sobria Species Complex.</title>
        <authorList>
            <person name="Gauthier J."/>
            <person name="Vincent A.T."/>
            <person name="Charette S.J."/>
            <person name="Derome N."/>
        </authorList>
    </citation>
    <scope>NUCLEOTIDE SEQUENCE [LARGE SCALE GENOMIC DNA]</scope>
    <source>
        <strain evidence="8 9">TM18</strain>
    </source>
</reference>
<name>A0A2N3INN9_AERSO</name>
<accession>A0A2N3INN9</accession>
<dbReference type="SUPFAM" id="SSF103473">
    <property type="entry name" value="MFS general substrate transporter"/>
    <property type="match status" value="1"/>
</dbReference>
<feature type="transmembrane region" description="Helical" evidence="7">
    <location>
        <begin position="209"/>
        <end position="231"/>
    </location>
</feature>
<evidence type="ECO:0000256" key="1">
    <source>
        <dbReference type="ARBA" id="ARBA00004651"/>
    </source>
</evidence>
<organism evidence="8 9">
    <name type="scientific">Aeromonas sobria</name>
    <dbReference type="NCBI Taxonomy" id="646"/>
    <lineage>
        <taxon>Bacteria</taxon>
        <taxon>Pseudomonadati</taxon>
        <taxon>Pseudomonadota</taxon>
        <taxon>Gammaproteobacteria</taxon>
        <taxon>Aeromonadales</taxon>
        <taxon>Aeromonadaceae</taxon>
        <taxon>Aeromonas</taxon>
    </lineage>
</organism>
<evidence type="ECO:0000313" key="8">
    <source>
        <dbReference type="EMBL" id="PKQ72639.1"/>
    </source>
</evidence>
<dbReference type="RefSeq" id="WP_101326495.1">
    <property type="nucleotide sequence ID" value="NZ_NQMM01000059.1"/>
</dbReference>
<sequence length="416" mass="45361">MKPLKVKIAGLQFLQFLAWGSWLISVGAYCLHAKQWSAAEFGSIFATIGIAALFMPTLAGIVADKWMNAERLYALLQLGCALCMVMVPQVDTPQQLFWLMLVNMICYIPTISLAFSVSFGVMTQSGMNIIKEYPPLRVFGTLGFAGGMWLTSLSGLETSPIQFYISAAASLAVAALVMTMPQCRPSGASQGSIAQQFLSFGKLFADKRFGAFFVFSGLLGVSMQLSNAYAGTYLHDFGSNPLYGDSIMIKYPAVIVSIGQMSEMLFVLLVPFFLTRYSVKTVMLISMFAWVARWLLLGFGNPGELWWMIILSMLVWGVAFDFFNLAGSLFLETNVDNGMKATAQGLLQVMIIGVGGTLGGFVSGWMIDAFFTHDGLRDWNGIMIAFAAFNLIVAASFMLFFKGSLSSQSQTNTTAA</sequence>
<keyword evidence="9" id="KW-1185">Reference proteome</keyword>
<dbReference type="InterPro" id="IPR004740">
    <property type="entry name" value="Nuc_H_symport"/>
</dbReference>
<dbReference type="GO" id="GO:0015212">
    <property type="term" value="F:cytidine transmembrane transporter activity"/>
    <property type="evidence" value="ECO:0007669"/>
    <property type="project" value="TreeGrafter"/>
</dbReference>
<evidence type="ECO:0000256" key="2">
    <source>
        <dbReference type="ARBA" id="ARBA00022448"/>
    </source>
</evidence>